<dbReference type="EMBL" id="REGN01005011">
    <property type="protein sequence ID" value="RNA15202.1"/>
    <property type="molecule type" value="Genomic_DNA"/>
</dbReference>
<sequence length="95" mass="10538">MIFLWPFSNTVTKLSILNKKNNSINSTKVNALAPKKRPPTPPILDNKSTNSTAALSIHCNFEQVLDIFLLNIDLLIQHSPATCPHILMDIGPCML</sequence>
<evidence type="ECO:0000313" key="2">
    <source>
        <dbReference type="Proteomes" id="UP000276133"/>
    </source>
</evidence>
<reference evidence="1 2" key="1">
    <citation type="journal article" date="2018" name="Sci. Rep.">
        <title>Genomic signatures of local adaptation to the degree of environmental predictability in rotifers.</title>
        <authorList>
            <person name="Franch-Gras L."/>
            <person name="Hahn C."/>
            <person name="Garcia-Roger E.M."/>
            <person name="Carmona M.J."/>
            <person name="Serra M."/>
            <person name="Gomez A."/>
        </authorList>
    </citation>
    <scope>NUCLEOTIDE SEQUENCE [LARGE SCALE GENOMIC DNA]</scope>
    <source>
        <strain evidence="1">HYR1</strain>
    </source>
</reference>
<evidence type="ECO:0000313" key="1">
    <source>
        <dbReference type="EMBL" id="RNA15202.1"/>
    </source>
</evidence>
<proteinExistence type="predicted"/>
<comment type="caution">
    <text evidence="1">The sequence shown here is derived from an EMBL/GenBank/DDBJ whole genome shotgun (WGS) entry which is preliminary data.</text>
</comment>
<accession>A0A3M7QV40</accession>
<dbReference type="Proteomes" id="UP000276133">
    <property type="component" value="Unassembled WGS sequence"/>
</dbReference>
<dbReference type="AlphaFoldDB" id="A0A3M7QV40"/>
<gene>
    <name evidence="1" type="ORF">BpHYR1_047080</name>
</gene>
<organism evidence="1 2">
    <name type="scientific">Brachionus plicatilis</name>
    <name type="common">Marine rotifer</name>
    <name type="synonym">Brachionus muelleri</name>
    <dbReference type="NCBI Taxonomy" id="10195"/>
    <lineage>
        <taxon>Eukaryota</taxon>
        <taxon>Metazoa</taxon>
        <taxon>Spiralia</taxon>
        <taxon>Gnathifera</taxon>
        <taxon>Rotifera</taxon>
        <taxon>Eurotatoria</taxon>
        <taxon>Monogononta</taxon>
        <taxon>Pseudotrocha</taxon>
        <taxon>Ploima</taxon>
        <taxon>Brachionidae</taxon>
        <taxon>Brachionus</taxon>
    </lineage>
</organism>
<name>A0A3M7QV40_BRAPC</name>
<keyword evidence="2" id="KW-1185">Reference proteome</keyword>
<protein>
    <submittedName>
        <fullName evidence="1">Uncharacterized protein</fullName>
    </submittedName>
</protein>